<dbReference type="OrthoDB" id="3246510at2759"/>
<feature type="coiled-coil region" evidence="1">
    <location>
        <begin position="4"/>
        <end position="38"/>
    </location>
</feature>
<keyword evidence="1" id="KW-0175">Coiled coil</keyword>
<evidence type="ECO:0000256" key="1">
    <source>
        <dbReference type="SAM" id="Coils"/>
    </source>
</evidence>
<dbReference type="HOGENOM" id="CLU_842027_0_0_1"/>
<dbReference type="AlphaFoldDB" id="D6RNM9"/>
<sequence length="330" mass="36997">MGVSQKTKGELKSVSERVQALEDTVAELRQRTAKEREIQVQLQRAQDLRATESQTACALAQREAEEHRAAAMTWQEKANLLSTKLEETQEQLRASEEQVKKLLPCADVEALQRELNLLRAANADLVSRSDDVMGRYKRGELTDGERELVQYVVELTETSNEQRIIEKENEIRDRVNQLAACQARIKLLQRRVAEMLEKNGAEARPLLNIRSLAVEGPSKHDRPQSPETPPRIQVEEPSFTKLAQETASDDYNGHSPLTDLSQISQFSDKAKKRPRPKSLVSSEAAVVRKRPIWYSFSQAKDTSKQPSMGNVNAGPKSGSSKKVRSASPMG</sequence>
<evidence type="ECO:0000256" key="2">
    <source>
        <dbReference type="SAM" id="MobiDB-lite"/>
    </source>
</evidence>
<feature type="region of interest" description="Disordered" evidence="2">
    <location>
        <begin position="216"/>
        <end position="284"/>
    </location>
</feature>
<dbReference type="STRING" id="240176.D6RNM9"/>
<feature type="coiled-coil region" evidence="1">
    <location>
        <begin position="71"/>
        <end position="128"/>
    </location>
</feature>
<proteinExistence type="predicted"/>
<evidence type="ECO:0000313" key="3">
    <source>
        <dbReference type="EMBL" id="EFI27294.1"/>
    </source>
</evidence>
<name>D6RNM9_COPC7</name>
<dbReference type="RefSeq" id="XP_002910788.1">
    <property type="nucleotide sequence ID" value="XM_002910742.1"/>
</dbReference>
<feature type="compositionally biased region" description="Polar residues" evidence="2">
    <location>
        <begin position="297"/>
        <end position="310"/>
    </location>
</feature>
<dbReference type="InParanoid" id="D6RNM9"/>
<accession>D6RNM9</accession>
<dbReference type="VEuPathDB" id="FungiDB:CC1G_14766"/>
<dbReference type="KEGG" id="cci:CC1G_14766"/>
<organism evidence="3 4">
    <name type="scientific">Coprinopsis cinerea (strain Okayama-7 / 130 / ATCC MYA-4618 / FGSC 9003)</name>
    <name type="common">Inky cap fungus</name>
    <name type="synonym">Hormographiella aspergillata</name>
    <dbReference type="NCBI Taxonomy" id="240176"/>
    <lineage>
        <taxon>Eukaryota</taxon>
        <taxon>Fungi</taxon>
        <taxon>Dikarya</taxon>
        <taxon>Basidiomycota</taxon>
        <taxon>Agaricomycotina</taxon>
        <taxon>Agaricomycetes</taxon>
        <taxon>Agaricomycetidae</taxon>
        <taxon>Agaricales</taxon>
        <taxon>Agaricineae</taxon>
        <taxon>Psathyrellaceae</taxon>
        <taxon>Coprinopsis</taxon>
    </lineage>
</organism>
<feature type="compositionally biased region" description="Polar residues" evidence="2">
    <location>
        <begin position="258"/>
        <end position="267"/>
    </location>
</feature>
<gene>
    <name evidence="3" type="ORF">CC1G_14766</name>
</gene>
<dbReference type="EMBL" id="AACS02000007">
    <property type="protein sequence ID" value="EFI27294.1"/>
    <property type="molecule type" value="Genomic_DNA"/>
</dbReference>
<dbReference type="Proteomes" id="UP000001861">
    <property type="component" value="Unassembled WGS sequence"/>
</dbReference>
<reference evidence="3 4" key="1">
    <citation type="journal article" date="2010" name="Proc. Natl. Acad. Sci. U.S.A.">
        <title>Insights into evolution of multicellular fungi from the assembled chromosomes of the mushroom Coprinopsis cinerea (Coprinus cinereus).</title>
        <authorList>
            <person name="Stajich J.E."/>
            <person name="Wilke S.K."/>
            <person name="Ahren D."/>
            <person name="Au C.H."/>
            <person name="Birren B.W."/>
            <person name="Borodovsky M."/>
            <person name="Burns C."/>
            <person name="Canback B."/>
            <person name="Casselton L.A."/>
            <person name="Cheng C.K."/>
            <person name="Deng J."/>
            <person name="Dietrich F.S."/>
            <person name="Fargo D.C."/>
            <person name="Farman M.L."/>
            <person name="Gathman A.C."/>
            <person name="Goldberg J."/>
            <person name="Guigo R."/>
            <person name="Hoegger P.J."/>
            <person name="Hooker J.B."/>
            <person name="Huggins A."/>
            <person name="James T.Y."/>
            <person name="Kamada T."/>
            <person name="Kilaru S."/>
            <person name="Kodira C."/>
            <person name="Kues U."/>
            <person name="Kupfer D."/>
            <person name="Kwan H.S."/>
            <person name="Lomsadze A."/>
            <person name="Li W."/>
            <person name="Lilly W.W."/>
            <person name="Ma L.J."/>
            <person name="Mackey A.J."/>
            <person name="Manning G."/>
            <person name="Martin F."/>
            <person name="Muraguchi H."/>
            <person name="Natvig D.O."/>
            <person name="Palmerini H."/>
            <person name="Ramesh M.A."/>
            <person name="Rehmeyer C.J."/>
            <person name="Roe B.A."/>
            <person name="Shenoy N."/>
            <person name="Stanke M."/>
            <person name="Ter-Hovhannisyan V."/>
            <person name="Tunlid A."/>
            <person name="Velagapudi R."/>
            <person name="Vision T.J."/>
            <person name="Zeng Q."/>
            <person name="Zolan M.E."/>
            <person name="Pukkila P.J."/>
        </authorList>
    </citation>
    <scope>NUCLEOTIDE SEQUENCE [LARGE SCALE GENOMIC DNA]</scope>
    <source>
        <strain evidence="4">Okayama-7 / 130 / ATCC MYA-4618 / FGSC 9003</strain>
    </source>
</reference>
<evidence type="ECO:0000313" key="4">
    <source>
        <dbReference type="Proteomes" id="UP000001861"/>
    </source>
</evidence>
<protein>
    <submittedName>
        <fullName evidence="3">Uncharacterized protein</fullName>
    </submittedName>
</protein>
<feature type="region of interest" description="Disordered" evidence="2">
    <location>
        <begin position="297"/>
        <end position="330"/>
    </location>
</feature>
<keyword evidence="4" id="KW-1185">Reference proteome</keyword>
<comment type="caution">
    <text evidence="3">The sequence shown here is derived from an EMBL/GenBank/DDBJ whole genome shotgun (WGS) entry which is preliminary data.</text>
</comment>
<dbReference type="GeneID" id="9379553"/>